<feature type="non-terminal residue" evidence="2">
    <location>
        <position position="1"/>
    </location>
</feature>
<dbReference type="Pfam" id="PF00241">
    <property type="entry name" value="Cofilin_ADF"/>
    <property type="match status" value="1"/>
</dbReference>
<dbReference type="InterPro" id="IPR002108">
    <property type="entry name" value="ADF-H"/>
</dbReference>
<dbReference type="AlphaFoldDB" id="A0A0A9XD08"/>
<dbReference type="SUPFAM" id="SSF55753">
    <property type="entry name" value="Actin depolymerizing proteins"/>
    <property type="match status" value="1"/>
</dbReference>
<accession>A0A0A9XD08</accession>
<reference evidence="2" key="1">
    <citation type="journal article" date="2014" name="PLoS ONE">
        <title>Transcriptome-Based Identification of ABC Transporters in the Western Tarnished Plant Bug Lygus hesperus.</title>
        <authorList>
            <person name="Hull J.J."/>
            <person name="Chaney K."/>
            <person name="Geib S.M."/>
            <person name="Fabrick J.A."/>
            <person name="Brent C.S."/>
            <person name="Walsh D."/>
            <person name="Lavine L.C."/>
        </authorList>
    </citation>
    <scope>NUCLEOTIDE SEQUENCE</scope>
</reference>
<reference evidence="2" key="2">
    <citation type="submission" date="2014-07" db="EMBL/GenBank/DDBJ databases">
        <authorList>
            <person name="Hull J."/>
        </authorList>
    </citation>
    <scope>NUCLEOTIDE SEQUENCE</scope>
</reference>
<name>A0A0A9XD08_LYGHE</name>
<evidence type="ECO:0000313" key="2">
    <source>
        <dbReference type="EMBL" id="JAG17526.1"/>
    </source>
</evidence>
<dbReference type="GO" id="GO:0003779">
    <property type="term" value="F:actin binding"/>
    <property type="evidence" value="ECO:0007669"/>
    <property type="project" value="InterPro"/>
</dbReference>
<dbReference type="EMBL" id="GBHO01026078">
    <property type="protein sequence ID" value="JAG17526.1"/>
    <property type="molecule type" value="Transcribed_RNA"/>
</dbReference>
<proteinExistence type="predicted"/>
<dbReference type="SMART" id="SM00102">
    <property type="entry name" value="ADF"/>
    <property type="match status" value="1"/>
</dbReference>
<protein>
    <submittedName>
        <fullName evidence="2">Actin-depolymerizing factor 3</fullName>
    </submittedName>
</protein>
<organism evidence="2">
    <name type="scientific">Lygus hesperus</name>
    <name type="common">Western plant bug</name>
    <dbReference type="NCBI Taxonomy" id="30085"/>
    <lineage>
        <taxon>Eukaryota</taxon>
        <taxon>Metazoa</taxon>
        <taxon>Ecdysozoa</taxon>
        <taxon>Arthropoda</taxon>
        <taxon>Hexapoda</taxon>
        <taxon>Insecta</taxon>
        <taxon>Pterygota</taxon>
        <taxon>Neoptera</taxon>
        <taxon>Paraneoptera</taxon>
        <taxon>Hemiptera</taxon>
        <taxon>Heteroptera</taxon>
        <taxon>Panheteroptera</taxon>
        <taxon>Cimicomorpha</taxon>
        <taxon>Miridae</taxon>
        <taxon>Mirini</taxon>
        <taxon>Lygus</taxon>
    </lineage>
</organism>
<dbReference type="InterPro" id="IPR029006">
    <property type="entry name" value="ADF-H/Gelsolin-like_dom_sf"/>
</dbReference>
<dbReference type="PROSITE" id="PS51263">
    <property type="entry name" value="ADF_H"/>
    <property type="match status" value="1"/>
</dbReference>
<dbReference type="Gene3D" id="3.40.20.10">
    <property type="entry name" value="Severin"/>
    <property type="match status" value="1"/>
</dbReference>
<sequence length="173" mass="19603">VHYKYRNTMNLEITAAAEAAYNKCAKTNKTIIHNKPLPWYCIFVIKGESVDVAQQYPPEGEIVDINVDNWQEKIWIPLVELITTKYAKDACLVIVDILYTTVEGNPRSQSVFFKWCPDTGVPVRTKMLIGSSFQSVKKKLDVQGVTPELSQRSQFDMSTFADLAHLKGYPIDA</sequence>
<evidence type="ECO:0000259" key="1">
    <source>
        <dbReference type="PROSITE" id="PS51263"/>
    </source>
</evidence>
<feature type="domain" description="ADF-H" evidence="1">
    <location>
        <begin position="16"/>
        <end position="167"/>
    </location>
</feature>
<gene>
    <name evidence="2" type="primary">ADF3</name>
    <name evidence="2" type="ORF">CM83_100212</name>
</gene>